<dbReference type="RefSeq" id="WP_266337089.1">
    <property type="nucleotide sequence ID" value="NZ_JAPKNK010000001.1"/>
</dbReference>
<comment type="caution">
    <text evidence="1">The sequence shown here is derived from an EMBL/GenBank/DDBJ whole genome shotgun (WGS) entry which is preliminary data.</text>
</comment>
<evidence type="ECO:0000313" key="2">
    <source>
        <dbReference type="Proteomes" id="UP001144805"/>
    </source>
</evidence>
<dbReference type="EMBL" id="JAPKNK010000001">
    <property type="protein sequence ID" value="MCX5568131.1"/>
    <property type="molecule type" value="Genomic_DNA"/>
</dbReference>
<dbReference type="PROSITE" id="PS51257">
    <property type="entry name" value="PROKAR_LIPOPROTEIN"/>
    <property type="match status" value="1"/>
</dbReference>
<sequence length="52" mass="5793">MIRLLLVLLLAVSTSGCVSRMLNERDDAYCKSKGTTPGSQAYFQCRLQKAVR</sequence>
<proteinExistence type="predicted"/>
<gene>
    <name evidence="1" type="ORF">OSH07_02875</name>
</gene>
<dbReference type="Proteomes" id="UP001144805">
    <property type="component" value="Unassembled WGS sequence"/>
</dbReference>
<reference evidence="1" key="1">
    <citation type="submission" date="2022-11" db="EMBL/GenBank/DDBJ databases">
        <title>Biodiversity and phylogenetic relationships of bacteria.</title>
        <authorList>
            <person name="Machado R.A.R."/>
            <person name="Bhat A."/>
            <person name="Loulou A."/>
            <person name="Kallel S."/>
        </authorList>
    </citation>
    <scope>NUCLEOTIDE SEQUENCE</scope>
    <source>
        <strain evidence="1">K-TC2</strain>
    </source>
</reference>
<evidence type="ECO:0008006" key="3">
    <source>
        <dbReference type="Google" id="ProtNLM"/>
    </source>
</evidence>
<evidence type="ECO:0000313" key="1">
    <source>
        <dbReference type="EMBL" id="MCX5568131.1"/>
    </source>
</evidence>
<name>A0A9X3IK48_9HYPH</name>
<protein>
    <recommendedName>
        <fullName evidence="3">Lipoprotein</fullName>
    </recommendedName>
</protein>
<dbReference type="AlphaFoldDB" id="A0A9X3IK48"/>
<keyword evidence="2" id="KW-1185">Reference proteome</keyword>
<organism evidence="1 2">
    <name type="scientific">Kaistia nematophila</name>
    <dbReference type="NCBI Taxonomy" id="2994654"/>
    <lineage>
        <taxon>Bacteria</taxon>
        <taxon>Pseudomonadati</taxon>
        <taxon>Pseudomonadota</taxon>
        <taxon>Alphaproteobacteria</taxon>
        <taxon>Hyphomicrobiales</taxon>
        <taxon>Kaistiaceae</taxon>
        <taxon>Kaistia</taxon>
    </lineage>
</organism>
<accession>A0A9X3IK48</accession>